<name>A0A4Y2QCZ9_ARAVE</name>
<dbReference type="InterPro" id="IPR036179">
    <property type="entry name" value="Ig-like_dom_sf"/>
</dbReference>
<dbReference type="OrthoDB" id="6433755at2759"/>
<dbReference type="SUPFAM" id="SSF48726">
    <property type="entry name" value="Immunoglobulin"/>
    <property type="match status" value="1"/>
</dbReference>
<accession>A0A4Y2QCZ9</accession>
<protein>
    <recommendedName>
        <fullName evidence="1">Ig-like domain-containing protein</fullName>
    </recommendedName>
</protein>
<dbReference type="SMART" id="SM00409">
    <property type="entry name" value="IG"/>
    <property type="match status" value="1"/>
</dbReference>
<dbReference type="InterPro" id="IPR007110">
    <property type="entry name" value="Ig-like_dom"/>
</dbReference>
<dbReference type="PROSITE" id="PS50835">
    <property type="entry name" value="IG_LIKE"/>
    <property type="match status" value="1"/>
</dbReference>
<dbReference type="InterPro" id="IPR013783">
    <property type="entry name" value="Ig-like_fold"/>
</dbReference>
<dbReference type="Pfam" id="PF07679">
    <property type="entry name" value="I-set"/>
    <property type="match status" value="1"/>
</dbReference>
<dbReference type="InterPro" id="IPR013098">
    <property type="entry name" value="Ig_I-set"/>
</dbReference>
<proteinExistence type="predicted"/>
<keyword evidence="3" id="KW-1185">Reference proteome</keyword>
<gene>
    <name evidence="2" type="ORF">AVEN_250042_1</name>
</gene>
<dbReference type="InterPro" id="IPR003599">
    <property type="entry name" value="Ig_sub"/>
</dbReference>
<dbReference type="AlphaFoldDB" id="A0A4Y2QCZ9"/>
<dbReference type="Gene3D" id="2.60.40.10">
    <property type="entry name" value="Immunoglobulins"/>
    <property type="match status" value="1"/>
</dbReference>
<evidence type="ECO:0000259" key="1">
    <source>
        <dbReference type="PROSITE" id="PS50835"/>
    </source>
</evidence>
<comment type="caution">
    <text evidence="2">The sequence shown here is derived from an EMBL/GenBank/DDBJ whole genome shotgun (WGS) entry which is preliminary data.</text>
</comment>
<evidence type="ECO:0000313" key="2">
    <source>
        <dbReference type="EMBL" id="GBN60166.1"/>
    </source>
</evidence>
<dbReference type="EMBL" id="BGPR01013326">
    <property type="protein sequence ID" value="GBN60166.1"/>
    <property type="molecule type" value="Genomic_DNA"/>
</dbReference>
<evidence type="ECO:0000313" key="3">
    <source>
        <dbReference type="Proteomes" id="UP000499080"/>
    </source>
</evidence>
<sequence length="128" mass="14303">MKVKMMKKLNQVSPVVKAETKTGKEGSRLTLFCPGATLDTRVSWKYNERPLKAEKVKERSRGRISIDATDALRISDLRVTDAGEYICTLYDVEIGIIRLKGKDGFVLITTVFGARTHIGILYSSRAPL</sequence>
<organism evidence="2 3">
    <name type="scientific">Araneus ventricosus</name>
    <name type="common">Orbweaver spider</name>
    <name type="synonym">Epeira ventricosa</name>
    <dbReference type="NCBI Taxonomy" id="182803"/>
    <lineage>
        <taxon>Eukaryota</taxon>
        <taxon>Metazoa</taxon>
        <taxon>Ecdysozoa</taxon>
        <taxon>Arthropoda</taxon>
        <taxon>Chelicerata</taxon>
        <taxon>Arachnida</taxon>
        <taxon>Araneae</taxon>
        <taxon>Araneomorphae</taxon>
        <taxon>Entelegynae</taxon>
        <taxon>Araneoidea</taxon>
        <taxon>Araneidae</taxon>
        <taxon>Araneus</taxon>
    </lineage>
</organism>
<reference evidence="2 3" key="1">
    <citation type="journal article" date="2019" name="Sci. Rep.">
        <title>Orb-weaving spider Araneus ventricosus genome elucidates the spidroin gene catalogue.</title>
        <authorList>
            <person name="Kono N."/>
            <person name="Nakamura H."/>
            <person name="Ohtoshi R."/>
            <person name="Moran D.A.P."/>
            <person name="Shinohara A."/>
            <person name="Yoshida Y."/>
            <person name="Fujiwara M."/>
            <person name="Mori M."/>
            <person name="Tomita M."/>
            <person name="Arakawa K."/>
        </authorList>
    </citation>
    <scope>NUCLEOTIDE SEQUENCE [LARGE SCALE GENOMIC DNA]</scope>
</reference>
<dbReference type="Proteomes" id="UP000499080">
    <property type="component" value="Unassembled WGS sequence"/>
</dbReference>
<feature type="domain" description="Ig-like" evidence="1">
    <location>
        <begin position="14"/>
        <end position="89"/>
    </location>
</feature>